<feature type="region of interest" description="Disordered" evidence="1">
    <location>
        <begin position="92"/>
        <end position="137"/>
    </location>
</feature>
<feature type="region of interest" description="Disordered" evidence="1">
    <location>
        <begin position="711"/>
        <end position="783"/>
    </location>
</feature>
<dbReference type="InParanoid" id="D2VXS3"/>
<keyword evidence="3" id="KW-1185">Reference proteome</keyword>
<evidence type="ECO:0000256" key="1">
    <source>
        <dbReference type="SAM" id="MobiDB-lite"/>
    </source>
</evidence>
<dbReference type="EMBL" id="GG738908">
    <property type="protein sequence ID" value="EFC38387.1"/>
    <property type="molecule type" value="Genomic_DNA"/>
</dbReference>
<gene>
    <name evidence="2" type="ORF">NAEGRDRAFT_59530</name>
</gene>
<proteinExistence type="predicted"/>
<feature type="compositionally biased region" description="Low complexity" evidence="1">
    <location>
        <begin position="745"/>
        <end position="770"/>
    </location>
</feature>
<dbReference type="GeneID" id="8863546"/>
<reference evidence="2 3" key="1">
    <citation type="journal article" date="2010" name="Cell">
        <title>The genome of Naegleria gruberi illuminates early eukaryotic versatility.</title>
        <authorList>
            <person name="Fritz-Laylin L.K."/>
            <person name="Prochnik S.E."/>
            <person name="Ginger M.L."/>
            <person name="Dacks J.B."/>
            <person name="Carpenter M.L."/>
            <person name="Field M.C."/>
            <person name="Kuo A."/>
            <person name="Paredez A."/>
            <person name="Chapman J."/>
            <person name="Pham J."/>
            <person name="Shu S."/>
            <person name="Neupane R."/>
            <person name="Cipriano M."/>
            <person name="Mancuso J."/>
            <person name="Tu H."/>
            <person name="Salamov A."/>
            <person name="Lindquist E."/>
            <person name="Shapiro H."/>
            <person name="Lucas S."/>
            <person name="Grigoriev I.V."/>
            <person name="Cande W.Z."/>
            <person name="Fulton C."/>
            <person name="Rokhsar D.S."/>
            <person name="Dawson S.C."/>
        </authorList>
    </citation>
    <scope>NUCLEOTIDE SEQUENCE [LARGE SCALE GENOMIC DNA]</scope>
    <source>
        <strain evidence="2 3">NEG-M</strain>
    </source>
</reference>
<sequence length="816" mass="91417">MSNKQKLHHSQLVNHQHPNLSQQQEILNEINKQSCDESDLFDNLDQSQQLHTRMVYSSSENPSSFLTQQQQEELNQQYLNHQTILNPHDLNNNFDNLFSQESDHHSISNHHNPSPHILLPSTSSIQPSHANHGLNQHTFSNGINAPLDSFMSNDMLTTSTFIHTSYIPNSTTQAYPSLNVQKPESNADFSFRQMQFNSNPQGLLVGSSDVYNDTSSFEKREFGPSPLTFKENSHLSKTEMMTNDLVYNEQQKDYSFISDGERESNNVSSKQKHHQHTSDTSNLDAISFSIEDDSATACSFSTLPTTSLNNNNNNLFNNIQHRSTPNIIQRSRSHSLHNPLRRDANQTFNIDGMVNTYMNNNNTNLQQQQHLYSPSSSNSSFASSPNNCSSMQHQLPSSTDVLTNAPIMDNSYQHTSSLHPMNGSPTIAMDKIIQNKAKRTIRSRSFHSKDKMEISDAMMMDNNHSYQYFGFNANNNNSVTYSPTSSAGCSSMEQSPPPSPLATFLSQIDISKLNQEQLAALQVLCMSNQNNLTSPVSNTYTSSNEVVVSNSQQQRRSSVASYMSEDSSTTLPRDSLLKTVLQKQLHTNNEVVDENQALYSMIDNALSGCKSSLGLKLVTNETPVNNFPTRSRTFSSPPQFQITHSTNVPQEIVSPMSRSSEETVPTIEISNNNTFNFGSFGTDYEQSFENNQTSVHPRHHSSPAINTFVNRVEKPTKTKRKSSSVRGSINNASSSTGQLEQNMVASAVSAVASNSSNNSKKGSRRNSISSVEQQPIVATKQNKSQNKNKTIVFNNYYDEIQFKKKYGPNSTFYKFK</sequence>
<dbReference type="AlphaFoldDB" id="D2VXS3"/>
<dbReference type="VEuPathDB" id="AmoebaDB:NAEGRDRAFT_59530"/>
<organism evidence="3">
    <name type="scientific">Naegleria gruberi</name>
    <name type="common">Amoeba</name>
    <dbReference type="NCBI Taxonomy" id="5762"/>
    <lineage>
        <taxon>Eukaryota</taxon>
        <taxon>Discoba</taxon>
        <taxon>Heterolobosea</taxon>
        <taxon>Tetramitia</taxon>
        <taxon>Eutetramitia</taxon>
        <taxon>Vahlkampfiidae</taxon>
        <taxon>Naegleria</taxon>
    </lineage>
</organism>
<feature type="compositionally biased region" description="Polar residues" evidence="1">
    <location>
        <begin position="724"/>
        <end position="744"/>
    </location>
</feature>
<dbReference type="KEGG" id="ngr:NAEGRDRAFT_59530"/>
<protein>
    <submittedName>
        <fullName evidence="2">Predicted protein</fullName>
    </submittedName>
</protein>
<dbReference type="Proteomes" id="UP000006671">
    <property type="component" value="Unassembled WGS sequence"/>
</dbReference>
<dbReference type="RefSeq" id="XP_002671131.1">
    <property type="nucleotide sequence ID" value="XM_002671085.1"/>
</dbReference>
<evidence type="ECO:0000313" key="2">
    <source>
        <dbReference type="EMBL" id="EFC38387.1"/>
    </source>
</evidence>
<feature type="compositionally biased region" description="Low complexity" evidence="1">
    <location>
        <begin position="369"/>
        <end position="390"/>
    </location>
</feature>
<feature type="compositionally biased region" description="Polar residues" evidence="1">
    <location>
        <begin position="120"/>
        <end position="137"/>
    </location>
</feature>
<name>D2VXS3_NAEGR</name>
<feature type="region of interest" description="Disordered" evidence="1">
    <location>
        <begin position="369"/>
        <end position="396"/>
    </location>
</feature>
<accession>D2VXS3</accession>
<feature type="region of interest" description="Disordered" evidence="1">
    <location>
        <begin position="260"/>
        <end position="280"/>
    </location>
</feature>
<feature type="region of interest" description="Disordered" evidence="1">
    <location>
        <begin position="550"/>
        <end position="570"/>
    </location>
</feature>
<evidence type="ECO:0000313" key="3">
    <source>
        <dbReference type="Proteomes" id="UP000006671"/>
    </source>
</evidence>
<feature type="compositionally biased region" description="Low complexity" evidence="1">
    <location>
        <begin position="550"/>
        <end position="562"/>
    </location>
</feature>